<accession>A0ABU1TNV6</accession>
<dbReference type="Gene3D" id="3.10.180.10">
    <property type="entry name" value="2,3-Dihydroxybiphenyl 1,2-Dioxygenase, domain 1"/>
    <property type="match status" value="1"/>
</dbReference>
<dbReference type="PANTHER" id="PTHR36503:SF2">
    <property type="entry name" value="BLR2408 PROTEIN"/>
    <property type="match status" value="1"/>
</dbReference>
<comment type="caution">
    <text evidence="2">The sequence shown here is derived from an EMBL/GenBank/DDBJ whole genome shotgun (WGS) entry which is preliminary data.</text>
</comment>
<feature type="domain" description="VOC" evidence="1">
    <location>
        <begin position="4"/>
        <end position="129"/>
    </location>
</feature>
<dbReference type="InterPro" id="IPR004360">
    <property type="entry name" value="Glyas_Fos-R_dOase_dom"/>
</dbReference>
<protein>
    <submittedName>
        <fullName evidence="2">Lactoylglutathione lyase</fullName>
    </submittedName>
</protein>
<evidence type="ECO:0000259" key="1">
    <source>
        <dbReference type="PROSITE" id="PS51819"/>
    </source>
</evidence>
<evidence type="ECO:0000313" key="3">
    <source>
        <dbReference type="Proteomes" id="UP001255185"/>
    </source>
</evidence>
<dbReference type="InterPro" id="IPR037523">
    <property type="entry name" value="VOC_core"/>
</dbReference>
<dbReference type="SUPFAM" id="SSF54593">
    <property type="entry name" value="Glyoxalase/Bleomycin resistance protein/Dihydroxybiphenyl dioxygenase"/>
    <property type="match status" value="1"/>
</dbReference>
<sequence length="132" mass="15165">MKPTMIWANLASEDLEKTTAFYTDLGFEPNGTFDSKESASFIFAENDFVINFFSKERIGKAMKGTVVDAKTQNEIIFSMSADTRDEVEEWFEKVRNIGGTTFSEPEDFEKGYTFCFADPDGHKFNVLYWPEM</sequence>
<keyword evidence="3" id="KW-1185">Reference proteome</keyword>
<dbReference type="Proteomes" id="UP001255185">
    <property type="component" value="Unassembled WGS sequence"/>
</dbReference>
<dbReference type="GO" id="GO:0016829">
    <property type="term" value="F:lyase activity"/>
    <property type="evidence" value="ECO:0007669"/>
    <property type="project" value="UniProtKB-KW"/>
</dbReference>
<name>A0ABU1TNV6_9FLAO</name>
<proteinExistence type="predicted"/>
<dbReference type="Pfam" id="PF00903">
    <property type="entry name" value="Glyoxalase"/>
    <property type="match status" value="1"/>
</dbReference>
<dbReference type="InterPro" id="IPR029068">
    <property type="entry name" value="Glyas_Bleomycin-R_OHBP_Dase"/>
</dbReference>
<keyword evidence="2" id="KW-0456">Lyase</keyword>
<evidence type="ECO:0000313" key="2">
    <source>
        <dbReference type="EMBL" id="MDR6967644.1"/>
    </source>
</evidence>
<gene>
    <name evidence="2" type="ORF">J2X31_001656</name>
</gene>
<organism evidence="2 3">
    <name type="scientific">Flavobacterium arsenatis</name>
    <dbReference type="NCBI Taxonomy" id="1484332"/>
    <lineage>
        <taxon>Bacteria</taxon>
        <taxon>Pseudomonadati</taxon>
        <taxon>Bacteroidota</taxon>
        <taxon>Flavobacteriia</taxon>
        <taxon>Flavobacteriales</taxon>
        <taxon>Flavobacteriaceae</taxon>
        <taxon>Flavobacterium</taxon>
    </lineage>
</organism>
<dbReference type="PANTHER" id="PTHR36503">
    <property type="entry name" value="BLR2520 PROTEIN"/>
    <property type="match status" value="1"/>
</dbReference>
<dbReference type="EMBL" id="JAVDVI010000006">
    <property type="protein sequence ID" value="MDR6967644.1"/>
    <property type="molecule type" value="Genomic_DNA"/>
</dbReference>
<dbReference type="PROSITE" id="PS51819">
    <property type="entry name" value="VOC"/>
    <property type="match status" value="1"/>
</dbReference>
<reference evidence="2 3" key="1">
    <citation type="submission" date="2023-07" db="EMBL/GenBank/DDBJ databases">
        <title>Sorghum-associated microbial communities from plants grown in Nebraska, USA.</title>
        <authorList>
            <person name="Schachtman D."/>
        </authorList>
    </citation>
    <scope>NUCLEOTIDE SEQUENCE [LARGE SCALE GENOMIC DNA]</scope>
    <source>
        <strain evidence="2 3">3773</strain>
    </source>
</reference>
<dbReference type="RefSeq" id="WP_310025867.1">
    <property type="nucleotide sequence ID" value="NZ_JAVDVI010000006.1"/>
</dbReference>